<dbReference type="InterPro" id="IPR036900">
    <property type="entry name" value="A-D-PHexomutase_C_sf"/>
</dbReference>
<evidence type="ECO:0000256" key="3">
    <source>
        <dbReference type="ARBA" id="ARBA00022553"/>
    </source>
</evidence>
<sequence length="554" mass="63230">MNSNAYLEAQRWLSHPRVKPNLKEVITAMSAEEIEHFFSLKKPSFGTAGVRGKMAPGYHGMNVFSYAYLTQGYVNYIQSLNPTKKPLRFLVARDTRKHGALFNGIVCDVITSMGHVVYMFDNNEPTPTPLVSYVIKKYHFDGGVNVTASHNPKTDNGFKIYDGHGAQLLDFQTDQLIAMLPPVVTMLDFEPRGNNELLHFLDNEVVYKNYFDDLKESLVVDNDSFKNLPVVFTGLHGTSVKLLPRFLTYLGYSNIISVQPQNVFDANFANADHLNPESKDTWELARQYASNTKAKLMMAIDPDADRFAIAEWNPQTQDWHYFSGNESGVMVAYYKLKHKQFKRQPYIVTTVVSTDLVDKIAKKYGAFVKRTNVGFKFIGQAVDHFSKDNELVVAFEEAIGMMASDGLNREKDSFQAAAIMLEIARYCHNKGISLLEFYRGEIFGEFGDYYNWTVPHTIHGVNWKEKMEQVLHQLTTATIKEVVGHKITKIKNYVDINLVEYVLENGNWIKFRISGTEPKLKLYFNLSKGYLAALKHEAKKMHEFLVRLLNLDKA</sequence>
<dbReference type="InterPro" id="IPR016055">
    <property type="entry name" value="A-D-PHexomutase_a/b/a-I/II/III"/>
</dbReference>
<dbReference type="Pfam" id="PF02878">
    <property type="entry name" value="PGM_PMM_I"/>
    <property type="match status" value="1"/>
</dbReference>
<protein>
    <submittedName>
        <fullName evidence="11">Phosphomannomutase/phosphoglucomutase</fullName>
    </submittedName>
</protein>
<dbReference type="GO" id="GO:0008973">
    <property type="term" value="F:phosphopentomutase activity"/>
    <property type="evidence" value="ECO:0007669"/>
    <property type="project" value="TreeGrafter"/>
</dbReference>
<keyword evidence="3" id="KW-0597">Phosphoprotein</keyword>
<dbReference type="PANTHER" id="PTHR45745:SF1">
    <property type="entry name" value="PHOSPHOGLUCOMUTASE 2B-RELATED"/>
    <property type="match status" value="1"/>
</dbReference>
<comment type="cofactor">
    <cofactor evidence="1">
        <name>Mg(2+)</name>
        <dbReference type="ChEBI" id="CHEBI:18420"/>
    </cofactor>
</comment>
<dbReference type="EMBL" id="AP012303">
    <property type="protein sequence ID" value="BAL21635.1"/>
    <property type="molecule type" value="Genomic_DNA"/>
</dbReference>
<dbReference type="PROSITE" id="PS00710">
    <property type="entry name" value="PGM_PMM"/>
    <property type="match status" value="1"/>
</dbReference>
<dbReference type="CDD" id="cd05799">
    <property type="entry name" value="PGM2"/>
    <property type="match status" value="1"/>
</dbReference>
<name>A0AB33HLF6_MYCPM</name>
<reference evidence="12" key="1">
    <citation type="journal article" date="2012" name="J. Bacteriol.">
        <title>Complete genome sequence of Mycoplasma pneumoniae type 2a strain 309, isolated in Japan.</title>
        <authorList>
            <person name="Kenri T."/>
            <person name="Horino A."/>
            <person name="Matsui M."/>
            <person name="Sasaki Y."/>
            <person name="Suzuki S."/>
            <person name="Narita M."/>
            <person name="Ohya H."/>
            <person name="Okazaki N."/>
            <person name="Shibayama K."/>
        </authorList>
    </citation>
    <scope>NUCLEOTIDE SEQUENCE [LARGE SCALE GENOMIC DNA]</scope>
    <source>
        <strain evidence="12">309</strain>
    </source>
</reference>
<feature type="domain" description="Alpha-D-phosphohexomutase alpha/beta/alpha" evidence="10">
    <location>
        <begin position="324"/>
        <end position="426"/>
    </location>
</feature>
<dbReference type="Proteomes" id="UP000007105">
    <property type="component" value="Chromosome"/>
</dbReference>
<feature type="domain" description="Alpha-D-phosphohexomutase alpha/beta/alpha" evidence="8">
    <location>
        <begin position="44"/>
        <end position="177"/>
    </location>
</feature>
<dbReference type="InterPro" id="IPR005844">
    <property type="entry name" value="A-D-PHexomutase_a/b/a-I"/>
</dbReference>
<dbReference type="Gene3D" id="3.40.120.10">
    <property type="entry name" value="Alpha-D-Glucose-1,6-Bisphosphate, subunit A, domain 3"/>
    <property type="match status" value="3"/>
</dbReference>
<evidence type="ECO:0000259" key="9">
    <source>
        <dbReference type="Pfam" id="PF02879"/>
    </source>
</evidence>
<evidence type="ECO:0000256" key="2">
    <source>
        <dbReference type="ARBA" id="ARBA00010231"/>
    </source>
</evidence>
<evidence type="ECO:0000256" key="5">
    <source>
        <dbReference type="ARBA" id="ARBA00022842"/>
    </source>
</evidence>
<evidence type="ECO:0000259" key="10">
    <source>
        <dbReference type="Pfam" id="PF02880"/>
    </source>
</evidence>
<feature type="domain" description="Alpha-D-phosphohexomutase alpha/beta/alpha" evidence="9">
    <location>
        <begin position="209"/>
        <end position="310"/>
    </location>
</feature>
<dbReference type="Pfam" id="PF02879">
    <property type="entry name" value="PGM_PMM_II"/>
    <property type="match status" value="1"/>
</dbReference>
<evidence type="ECO:0000259" key="8">
    <source>
        <dbReference type="Pfam" id="PF02878"/>
    </source>
</evidence>
<keyword evidence="4 7" id="KW-0479">Metal-binding</keyword>
<dbReference type="InterPro" id="IPR005846">
    <property type="entry name" value="A-D-PHexomutase_a/b/a-III"/>
</dbReference>
<evidence type="ECO:0000256" key="4">
    <source>
        <dbReference type="ARBA" id="ARBA00022723"/>
    </source>
</evidence>
<dbReference type="Pfam" id="PF02880">
    <property type="entry name" value="PGM_PMM_III"/>
    <property type="match status" value="1"/>
</dbReference>
<dbReference type="GO" id="GO:0000287">
    <property type="term" value="F:magnesium ion binding"/>
    <property type="evidence" value="ECO:0007669"/>
    <property type="project" value="InterPro"/>
</dbReference>
<dbReference type="InterPro" id="IPR016066">
    <property type="entry name" value="A-D-PHexomutase_CS"/>
</dbReference>
<dbReference type="SUPFAM" id="SSF55957">
    <property type="entry name" value="Phosphoglucomutase, C-terminal domain"/>
    <property type="match status" value="1"/>
</dbReference>
<dbReference type="GeneID" id="66609292"/>
<keyword evidence="6" id="KW-0413">Isomerase</keyword>
<dbReference type="AlphaFoldDB" id="A0AB33HLF6"/>
<keyword evidence="5 7" id="KW-0460">Magnesium</keyword>
<evidence type="ECO:0000256" key="1">
    <source>
        <dbReference type="ARBA" id="ARBA00001946"/>
    </source>
</evidence>
<gene>
    <name evidence="11" type="primary">cpsG</name>
    <name evidence="11" type="ORF">MPNA0660</name>
</gene>
<dbReference type="KEGG" id="mpm:MPNA0660"/>
<dbReference type="PANTHER" id="PTHR45745">
    <property type="entry name" value="PHOSPHOMANNOMUTASE 45A"/>
    <property type="match status" value="1"/>
</dbReference>
<dbReference type="GO" id="GO:0006166">
    <property type="term" value="P:purine ribonucleoside salvage"/>
    <property type="evidence" value="ECO:0007669"/>
    <property type="project" value="TreeGrafter"/>
</dbReference>
<organism evidence="11 12">
    <name type="scientific">Mycoplasmoides pneumoniae 309</name>
    <dbReference type="NCBI Taxonomy" id="1112856"/>
    <lineage>
        <taxon>Bacteria</taxon>
        <taxon>Bacillati</taxon>
        <taxon>Mycoplasmatota</taxon>
        <taxon>Mycoplasmoidales</taxon>
        <taxon>Mycoplasmoidaceae</taxon>
        <taxon>Mycoplasmoides</taxon>
    </lineage>
</organism>
<dbReference type="InterPro" id="IPR005845">
    <property type="entry name" value="A-D-PHexomutase_a/b/a-II"/>
</dbReference>
<dbReference type="SUPFAM" id="SSF53738">
    <property type="entry name" value="Phosphoglucomutase, first 3 domains"/>
    <property type="match status" value="3"/>
</dbReference>
<dbReference type="RefSeq" id="WP_014325319.1">
    <property type="nucleotide sequence ID" value="NC_016807.1"/>
</dbReference>
<evidence type="ECO:0000313" key="11">
    <source>
        <dbReference type="EMBL" id="BAL21635.1"/>
    </source>
</evidence>
<comment type="similarity">
    <text evidence="2 7">Belongs to the phosphohexose mutase family.</text>
</comment>
<evidence type="ECO:0000256" key="6">
    <source>
        <dbReference type="ARBA" id="ARBA00023235"/>
    </source>
</evidence>
<dbReference type="GO" id="GO:0005975">
    <property type="term" value="P:carbohydrate metabolic process"/>
    <property type="evidence" value="ECO:0007669"/>
    <property type="project" value="InterPro"/>
</dbReference>
<evidence type="ECO:0000313" key="12">
    <source>
        <dbReference type="Proteomes" id="UP000007105"/>
    </source>
</evidence>
<accession>A0AB33HLF6</accession>
<dbReference type="Gene3D" id="3.30.310.50">
    <property type="entry name" value="Alpha-D-phosphohexomutase, C-terminal domain"/>
    <property type="match status" value="1"/>
</dbReference>
<proteinExistence type="inferred from homology"/>
<evidence type="ECO:0000256" key="7">
    <source>
        <dbReference type="RuleBase" id="RU004326"/>
    </source>
</evidence>